<dbReference type="EMBL" id="JBFNQD010000007">
    <property type="protein sequence ID" value="MEW9307883.1"/>
    <property type="molecule type" value="Genomic_DNA"/>
</dbReference>
<evidence type="ECO:0000256" key="1">
    <source>
        <dbReference type="SAM" id="Phobius"/>
    </source>
</evidence>
<evidence type="ECO:0000313" key="2">
    <source>
        <dbReference type="EMBL" id="MEW9307883.1"/>
    </source>
</evidence>
<keyword evidence="4" id="KW-1185">Reference proteome</keyword>
<evidence type="ECO:0000313" key="4">
    <source>
        <dbReference type="Proteomes" id="UP001555786"/>
    </source>
</evidence>
<protein>
    <submittedName>
        <fullName evidence="2">Uncharacterized protein</fullName>
    </submittedName>
</protein>
<comment type="caution">
    <text evidence="2">The sequence shown here is derived from an EMBL/GenBank/DDBJ whole genome shotgun (WGS) entry which is preliminary data.</text>
</comment>
<keyword evidence="1" id="KW-0812">Transmembrane</keyword>
<dbReference type="PROSITE" id="PS51257">
    <property type="entry name" value="PROKAR_LIPOPROTEIN"/>
    <property type="match status" value="1"/>
</dbReference>
<feature type="transmembrane region" description="Helical" evidence="1">
    <location>
        <begin position="49"/>
        <end position="73"/>
    </location>
</feature>
<proteinExistence type="predicted"/>
<evidence type="ECO:0000313" key="3">
    <source>
        <dbReference type="EMBL" id="MFC2250454.1"/>
    </source>
</evidence>
<name>A0ABV3PRU8_9HYPH</name>
<dbReference type="RefSeq" id="WP_367625180.1">
    <property type="nucleotide sequence ID" value="NZ_JBFNQD010000007.1"/>
</dbReference>
<keyword evidence="1" id="KW-1133">Transmembrane helix</keyword>
<dbReference type="Proteomes" id="UP001555786">
    <property type="component" value="Unassembled WGS sequence"/>
</dbReference>
<organism evidence="2 4">
    <name type="scientific">Labrys neptuniae</name>
    <dbReference type="NCBI Taxonomy" id="376174"/>
    <lineage>
        <taxon>Bacteria</taxon>
        <taxon>Pseudomonadati</taxon>
        <taxon>Pseudomonadota</taxon>
        <taxon>Alphaproteobacteria</taxon>
        <taxon>Hyphomicrobiales</taxon>
        <taxon>Xanthobacteraceae</taxon>
        <taxon>Labrys</taxon>
    </lineage>
</organism>
<accession>A0ABV3PRU8</accession>
<reference evidence="2 4" key="1">
    <citation type="submission" date="2024-07" db="EMBL/GenBank/DDBJ databases">
        <title>Description of Labrys sedimenti sp. nov., isolated from a diclofenac-degrading enrichment culture.</title>
        <authorList>
            <person name="Tancsics A."/>
            <person name="Csepanyi A."/>
        </authorList>
    </citation>
    <scope>NUCLEOTIDE SEQUENCE [LARGE SCALE GENOMIC DNA]</scope>
    <source>
        <strain evidence="2 4">LMG 23578</strain>
    </source>
</reference>
<sequence length="81" mass="8526">MRPSTAFLALLALGCAILVFLETQGHYLARLIDSRLPCQQNPANSAPCYVTTSLTVIVAAAAIGLAALAVVLVRALMARRC</sequence>
<dbReference type="Proteomes" id="UP001595190">
    <property type="component" value="Unassembled WGS sequence"/>
</dbReference>
<reference evidence="3 5" key="2">
    <citation type="submission" date="2024-09" db="EMBL/GenBank/DDBJ databases">
        <title>Description of Labrys sedimenti sp. nov., isolated from a diclofenac-degrading enrichment culture, and genome-based reclassification of Labrys portucalensis as a later heterotypic synonym of Labrys neptuniae.</title>
        <authorList>
            <person name="Tancsics A."/>
            <person name="Csepanyi A."/>
        </authorList>
    </citation>
    <scope>NUCLEOTIDE SEQUENCE [LARGE SCALE GENOMIC DNA]</scope>
    <source>
        <strain evidence="3 5">LMG 23412</strain>
    </source>
</reference>
<dbReference type="EMBL" id="JBHGPK010000003">
    <property type="protein sequence ID" value="MFC2250454.1"/>
    <property type="molecule type" value="Genomic_DNA"/>
</dbReference>
<gene>
    <name evidence="2" type="ORF">ABXS05_20185</name>
    <name evidence="3" type="ORF">ACETRX_12590</name>
</gene>
<evidence type="ECO:0000313" key="5">
    <source>
        <dbReference type="Proteomes" id="UP001595190"/>
    </source>
</evidence>
<keyword evidence="1" id="KW-0472">Membrane</keyword>